<dbReference type="EMBL" id="MCOG01000255">
    <property type="protein sequence ID" value="ORY21973.1"/>
    <property type="molecule type" value="Genomic_DNA"/>
</dbReference>
<proteinExistence type="predicted"/>
<keyword evidence="2" id="KW-1185">Reference proteome</keyword>
<sequence>MPRTIILGSRFIDRHLIYRKIDVHDIQPKVYKIDGERPGLPDVDSPGECEGENIYMVQIQEDENAAVKKEIQPTERITKIINQMVDNQKLKRHEKVEQKDSQKKDHLVLITQEDSVVEAIKKVGLEKLLSIGEIIDKYYGDLTEAFNEEIAETLPEHRP</sequence>
<organism evidence="1 2">
    <name type="scientific">Neocallimastix californiae</name>
    <dbReference type="NCBI Taxonomy" id="1754190"/>
    <lineage>
        <taxon>Eukaryota</taxon>
        <taxon>Fungi</taxon>
        <taxon>Fungi incertae sedis</taxon>
        <taxon>Chytridiomycota</taxon>
        <taxon>Chytridiomycota incertae sedis</taxon>
        <taxon>Neocallimastigomycetes</taxon>
        <taxon>Neocallimastigales</taxon>
        <taxon>Neocallimastigaceae</taxon>
        <taxon>Neocallimastix</taxon>
    </lineage>
</organism>
<accession>A0A1Y2AHB9</accession>
<evidence type="ECO:0000313" key="1">
    <source>
        <dbReference type="EMBL" id="ORY21973.1"/>
    </source>
</evidence>
<protein>
    <submittedName>
        <fullName evidence="1">Uncharacterized protein</fullName>
    </submittedName>
</protein>
<dbReference type="Proteomes" id="UP000193920">
    <property type="component" value="Unassembled WGS sequence"/>
</dbReference>
<name>A0A1Y2AHB9_9FUNG</name>
<evidence type="ECO:0000313" key="2">
    <source>
        <dbReference type="Proteomes" id="UP000193920"/>
    </source>
</evidence>
<gene>
    <name evidence="1" type="ORF">LY90DRAFT_515797</name>
</gene>
<comment type="caution">
    <text evidence="1">The sequence shown here is derived from an EMBL/GenBank/DDBJ whole genome shotgun (WGS) entry which is preliminary data.</text>
</comment>
<dbReference type="AlphaFoldDB" id="A0A1Y2AHB9"/>
<reference evidence="1 2" key="1">
    <citation type="submission" date="2016-08" db="EMBL/GenBank/DDBJ databases">
        <title>A Parts List for Fungal Cellulosomes Revealed by Comparative Genomics.</title>
        <authorList>
            <consortium name="DOE Joint Genome Institute"/>
            <person name="Haitjema C.H."/>
            <person name="Gilmore S.P."/>
            <person name="Henske J.K."/>
            <person name="Solomon K.V."/>
            <person name="De Groot R."/>
            <person name="Kuo A."/>
            <person name="Mondo S.J."/>
            <person name="Salamov A.A."/>
            <person name="Labutti K."/>
            <person name="Zhao Z."/>
            <person name="Chiniquy J."/>
            <person name="Barry K."/>
            <person name="Brewer H.M."/>
            <person name="Purvine S.O."/>
            <person name="Wright A.T."/>
            <person name="Boxma B."/>
            <person name="Van Alen T."/>
            <person name="Hackstein J.H."/>
            <person name="Baker S.E."/>
            <person name="Grigoriev I.V."/>
            <person name="O'Malley M.A."/>
        </authorList>
    </citation>
    <scope>NUCLEOTIDE SEQUENCE [LARGE SCALE GENOMIC DNA]</scope>
    <source>
        <strain evidence="1 2">G1</strain>
    </source>
</reference>